<comment type="caution">
    <text evidence="1">The sequence shown here is derived from an EMBL/GenBank/DDBJ whole genome shotgun (WGS) entry which is preliminary data.</text>
</comment>
<gene>
    <name evidence="1" type="ORF">Pmani_019281</name>
</gene>
<evidence type="ECO:0000313" key="2">
    <source>
        <dbReference type="Proteomes" id="UP001292094"/>
    </source>
</evidence>
<dbReference type="Proteomes" id="UP001292094">
    <property type="component" value="Unassembled WGS sequence"/>
</dbReference>
<dbReference type="AlphaFoldDB" id="A0AAE1PIH3"/>
<accession>A0AAE1PIH3</accession>
<evidence type="ECO:0000313" key="1">
    <source>
        <dbReference type="EMBL" id="KAK4309069.1"/>
    </source>
</evidence>
<proteinExistence type="predicted"/>
<organism evidence="1 2">
    <name type="scientific">Petrolisthes manimaculis</name>
    <dbReference type="NCBI Taxonomy" id="1843537"/>
    <lineage>
        <taxon>Eukaryota</taxon>
        <taxon>Metazoa</taxon>
        <taxon>Ecdysozoa</taxon>
        <taxon>Arthropoda</taxon>
        <taxon>Crustacea</taxon>
        <taxon>Multicrustacea</taxon>
        <taxon>Malacostraca</taxon>
        <taxon>Eumalacostraca</taxon>
        <taxon>Eucarida</taxon>
        <taxon>Decapoda</taxon>
        <taxon>Pleocyemata</taxon>
        <taxon>Anomura</taxon>
        <taxon>Galatheoidea</taxon>
        <taxon>Porcellanidae</taxon>
        <taxon>Petrolisthes</taxon>
    </lineage>
</organism>
<sequence>MSGLRLAVRLYPFNFKSEEKGVHVFDEAGLIVLKFGVWEEKTYYWLDKNLSTMTPSDDFYNIPLPQVIKKAQTVKQGAASPNLTTEEFNSSNFVRQSMVQRVESIKGNLKSLSEYLEFFHDILSTNEDQPPK</sequence>
<dbReference type="EMBL" id="JAWZYT010001806">
    <property type="protein sequence ID" value="KAK4309069.1"/>
    <property type="molecule type" value="Genomic_DNA"/>
</dbReference>
<reference evidence="1" key="1">
    <citation type="submission" date="2023-11" db="EMBL/GenBank/DDBJ databases">
        <title>Genome assemblies of two species of porcelain crab, Petrolisthes cinctipes and Petrolisthes manimaculis (Anomura: Porcellanidae).</title>
        <authorList>
            <person name="Angst P."/>
        </authorList>
    </citation>
    <scope>NUCLEOTIDE SEQUENCE</scope>
    <source>
        <strain evidence="1">PB745_02</strain>
        <tissue evidence="1">Gill</tissue>
    </source>
</reference>
<protein>
    <submittedName>
        <fullName evidence="1">Uncharacterized protein</fullName>
    </submittedName>
</protein>
<keyword evidence="2" id="KW-1185">Reference proteome</keyword>
<name>A0AAE1PIH3_9EUCA</name>